<organism evidence="1 2">
    <name type="scientific">Shewanella oncorhynchi</name>
    <dbReference type="NCBI Taxonomy" id="2726434"/>
    <lineage>
        <taxon>Bacteria</taxon>
        <taxon>Pseudomonadati</taxon>
        <taxon>Pseudomonadota</taxon>
        <taxon>Gammaproteobacteria</taxon>
        <taxon>Alteromonadales</taxon>
        <taxon>Shewanellaceae</taxon>
        <taxon>Shewanella</taxon>
    </lineage>
</organism>
<accession>A0ABX1KRC7</accession>
<dbReference type="RefSeq" id="WP_168826164.1">
    <property type="nucleotide sequence ID" value="NZ_JABAEB010000009.1"/>
</dbReference>
<sequence length="385" mass="43061">MNISQLKNITHNIPPKNLECYLRSNGWVPDGDVFGQATIWHRREEGFFDFEVIQPTSINIKGYQQRILDAVNSLSEFENRSPLKIIRAIDNFFSDSVKIRVVHADVEEGTIPIDDGVLLIEKSRDLLAATTLSTFRKKAHFTGQRNTDVQNFIKQLRLGQTEVGSFVVNLIAPIVESFDAQLDQDKISITRAVTNNLSRSLLALENGIKSYQNTESVFEFESIVESGVSANLCDALVGLSGTAKTRSFTISIYLAGAEADIQNMPKQFNFCSEQVPTLELASAFYKGNYVIKAYEAFGLVSRMTHLPDDDFGEITVRSLVRGVEKNVVMQLALNDYWDAVHAHERKEFVSCKGALHVTAKSAKMLDSHNFKVVGSHSNSEDECRL</sequence>
<name>A0ABX1KRC7_9GAMM</name>
<dbReference type="Proteomes" id="UP000527352">
    <property type="component" value="Unassembled WGS sequence"/>
</dbReference>
<dbReference type="EMBL" id="JABAEB010000009">
    <property type="protein sequence ID" value="NLQ24194.1"/>
    <property type="molecule type" value="Genomic_DNA"/>
</dbReference>
<evidence type="ECO:0000313" key="2">
    <source>
        <dbReference type="Proteomes" id="UP000527352"/>
    </source>
</evidence>
<proteinExistence type="predicted"/>
<evidence type="ECO:0000313" key="1">
    <source>
        <dbReference type="EMBL" id="NLQ24194.1"/>
    </source>
</evidence>
<gene>
    <name evidence="1" type="ORF">HGO26_15080</name>
</gene>
<comment type="caution">
    <text evidence="1">The sequence shown here is derived from an EMBL/GenBank/DDBJ whole genome shotgun (WGS) entry which is preliminary data.</text>
</comment>
<reference evidence="1 2" key="1">
    <citation type="submission" date="2020-04" db="EMBL/GenBank/DDBJ databases">
        <title>The first description of lens atrophy caused by putative novel Shewanella sp. that is a new emerging pathogen for cultured rainbow trout?</title>
        <authorList>
            <person name="Saticioglu I.B."/>
            <person name="Duman M."/>
            <person name="Altun S."/>
        </authorList>
    </citation>
    <scope>NUCLEOTIDE SEQUENCE [LARGE SCALE GENOMIC DNA]</scope>
    <source>
        <strain evidence="1 2">S-1</strain>
    </source>
</reference>
<protein>
    <submittedName>
        <fullName evidence="1">Uncharacterized protein</fullName>
    </submittedName>
</protein>
<keyword evidence="2" id="KW-1185">Reference proteome</keyword>